<protein>
    <recommendedName>
        <fullName evidence="3">SHSP domain-containing protein</fullName>
    </recommendedName>
</protein>
<accession>A0A2G2VA05</accession>
<keyword evidence="5" id="KW-1185">Reference proteome</keyword>
<dbReference type="PROSITE" id="PS01031">
    <property type="entry name" value="SHSP"/>
    <property type="match status" value="1"/>
</dbReference>
<dbReference type="Pfam" id="PF00011">
    <property type="entry name" value="HSP20"/>
    <property type="match status" value="1"/>
</dbReference>
<sequence length="82" mass="9108">MIRVRMLDETVVNKHAIAFDFQLRLPENAGLEHIKAHLENGVVKITVPKLGEDKKKQNKVISIADKSKSASGEAIKATKVEM</sequence>
<dbReference type="Gene3D" id="2.60.40.790">
    <property type="match status" value="1"/>
</dbReference>
<name>A0A2G2VA05_CAPBA</name>
<dbReference type="Proteomes" id="UP000224567">
    <property type="component" value="Unassembled WGS sequence"/>
</dbReference>
<feature type="domain" description="SHSP" evidence="3">
    <location>
        <begin position="1"/>
        <end position="64"/>
    </location>
</feature>
<comment type="caution">
    <text evidence="4">The sequence shown here is derived from an EMBL/GenBank/DDBJ whole genome shotgun (WGS) entry which is preliminary data.</text>
</comment>
<dbReference type="AlphaFoldDB" id="A0A2G2VA05"/>
<organism evidence="4 5">
    <name type="scientific">Capsicum baccatum</name>
    <name type="common">Peruvian pepper</name>
    <dbReference type="NCBI Taxonomy" id="33114"/>
    <lineage>
        <taxon>Eukaryota</taxon>
        <taxon>Viridiplantae</taxon>
        <taxon>Streptophyta</taxon>
        <taxon>Embryophyta</taxon>
        <taxon>Tracheophyta</taxon>
        <taxon>Spermatophyta</taxon>
        <taxon>Magnoliopsida</taxon>
        <taxon>eudicotyledons</taxon>
        <taxon>Gunneridae</taxon>
        <taxon>Pentapetalae</taxon>
        <taxon>asterids</taxon>
        <taxon>lamiids</taxon>
        <taxon>Solanales</taxon>
        <taxon>Solanaceae</taxon>
        <taxon>Solanoideae</taxon>
        <taxon>Capsiceae</taxon>
        <taxon>Capsicum</taxon>
    </lineage>
</organism>
<gene>
    <name evidence="4" type="ORF">CQW23_30585</name>
</gene>
<evidence type="ECO:0000256" key="1">
    <source>
        <dbReference type="PROSITE-ProRule" id="PRU00285"/>
    </source>
</evidence>
<dbReference type="EMBL" id="MLFT02000080">
    <property type="protein sequence ID" value="PHT29820.1"/>
    <property type="molecule type" value="Genomic_DNA"/>
</dbReference>
<dbReference type="InterPro" id="IPR008978">
    <property type="entry name" value="HSP20-like_chaperone"/>
</dbReference>
<dbReference type="InterPro" id="IPR002068">
    <property type="entry name" value="A-crystallin/Hsp20_dom"/>
</dbReference>
<proteinExistence type="inferred from homology"/>
<comment type="similarity">
    <text evidence="1 2">Belongs to the small heat shock protein (HSP20) family.</text>
</comment>
<evidence type="ECO:0000313" key="5">
    <source>
        <dbReference type="Proteomes" id="UP000224567"/>
    </source>
</evidence>
<evidence type="ECO:0000256" key="2">
    <source>
        <dbReference type="RuleBase" id="RU003616"/>
    </source>
</evidence>
<evidence type="ECO:0000313" key="4">
    <source>
        <dbReference type="EMBL" id="PHT29820.1"/>
    </source>
</evidence>
<evidence type="ECO:0000259" key="3">
    <source>
        <dbReference type="PROSITE" id="PS01031"/>
    </source>
</evidence>
<dbReference type="SUPFAM" id="SSF49764">
    <property type="entry name" value="HSP20-like chaperones"/>
    <property type="match status" value="1"/>
</dbReference>
<reference evidence="4 5" key="1">
    <citation type="journal article" date="2017" name="Genome Biol.">
        <title>New reference genome sequences of hot pepper reveal the massive evolution of plant disease-resistance genes by retroduplication.</title>
        <authorList>
            <person name="Kim S."/>
            <person name="Park J."/>
            <person name="Yeom S.I."/>
            <person name="Kim Y.M."/>
            <person name="Seo E."/>
            <person name="Kim K.T."/>
            <person name="Kim M.S."/>
            <person name="Lee J.M."/>
            <person name="Cheong K."/>
            <person name="Shin H.S."/>
            <person name="Kim S.B."/>
            <person name="Han K."/>
            <person name="Lee J."/>
            <person name="Park M."/>
            <person name="Lee H.A."/>
            <person name="Lee H.Y."/>
            <person name="Lee Y."/>
            <person name="Oh S."/>
            <person name="Lee J.H."/>
            <person name="Choi E."/>
            <person name="Choi E."/>
            <person name="Lee S.E."/>
            <person name="Jeon J."/>
            <person name="Kim H."/>
            <person name="Choi G."/>
            <person name="Song H."/>
            <person name="Lee J."/>
            <person name="Lee S.C."/>
            <person name="Kwon J.K."/>
            <person name="Lee H.Y."/>
            <person name="Koo N."/>
            <person name="Hong Y."/>
            <person name="Kim R.W."/>
            <person name="Kang W.H."/>
            <person name="Huh J.H."/>
            <person name="Kang B.C."/>
            <person name="Yang T.J."/>
            <person name="Lee Y.H."/>
            <person name="Bennetzen J.L."/>
            <person name="Choi D."/>
        </authorList>
    </citation>
    <scope>NUCLEOTIDE SEQUENCE [LARGE SCALE GENOMIC DNA]</scope>
    <source>
        <strain evidence="5">cv. PBC81</strain>
    </source>
</reference>
<reference evidence="5" key="2">
    <citation type="journal article" date="2017" name="J. Anim. Genet.">
        <title>Multiple reference genome sequences of hot pepper reveal the massive evolution of plant disease resistance genes by retroduplication.</title>
        <authorList>
            <person name="Kim S."/>
            <person name="Park J."/>
            <person name="Yeom S.-I."/>
            <person name="Kim Y.-M."/>
            <person name="Seo E."/>
            <person name="Kim K.-T."/>
            <person name="Kim M.-S."/>
            <person name="Lee J.M."/>
            <person name="Cheong K."/>
            <person name="Shin H.-S."/>
            <person name="Kim S.-B."/>
            <person name="Han K."/>
            <person name="Lee J."/>
            <person name="Park M."/>
            <person name="Lee H.-A."/>
            <person name="Lee H.-Y."/>
            <person name="Lee Y."/>
            <person name="Oh S."/>
            <person name="Lee J.H."/>
            <person name="Choi E."/>
            <person name="Choi E."/>
            <person name="Lee S.E."/>
            <person name="Jeon J."/>
            <person name="Kim H."/>
            <person name="Choi G."/>
            <person name="Song H."/>
            <person name="Lee J."/>
            <person name="Lee S.-C."/>
            <person name="Kwon J.-K."/>
            <person name="Lee H.-Y."/>
            <person name="Koo N."/>
            <person name="Hong Y."/>
            <person name="Kim R.W."/>
            <person name="Kang W.-H."/>
            <person name="Huh J.H."/>
            <person name="Kang B.-C."/>
            <person name="Yang T.-J."/>
            <person name="Lee Y.-H."/>
            <person name="Bennetzen J.L."/>
            <person name="Choi D."/>
        </authorList>
    </citation>
    <scope>NUCLEOTIDE SEQUENCE [LARGE SCALE GENOMIC DNA]</scope>
    <source>
        <strain evidence="5">cv. PBC81</strain>
    </source>
</reference>
<dbReference type="OrthoDB" id="5511210at2759"/>